<proteinExistence type="predicted"/>
<accession>A0ABW1L6S8</accession>
<evidence type="ECO:0000313" key="2">
    <source>
        <dbReference type="EMBL" id="MFC6039659.1"/>
    </source>
</evidence>
<dbReference type="RefSeq" id="WP_377733788.1">
    <property type="nucleotide sequence ID" value="NZ_JBHSRI010000015.1"/>
</dbReference>
<sequence length="78" mass="9035">MKNVYRIKGLILGIILSFITALLFMLLGQIWAGGITSLWGESWLYFSVIIPFTITYAVLGRYFHNRNELPNIKWVNVE</sequence>
<dbReference type="Proteomes" id="UP001596170">
    <property type="component" value="Unassembled WGS sequence"/>
</dbReference>
<evidence type="ECO:0000256" key="1">
    <source>
        <dbReference type="SAM" id="Phobius"/>
    </source>
</evidence>
<gene>
    <name evidence="2" type="ORF">ACFPYN_09535</name>
</gene>
<dbReference type="EMBL" id="JBHSRI010000015">
    <property type="protein sequence ID" value="MFC6039659.1"/>
    <property type="molecule type" value="Genomic_DNA"/>
</dbReference>
<keyword evidence="1" id="KW-0472">Membrane</keyword>
<feature type="transmembrane region" description="Helical" evidence="1">
    <location>
        <begin position="43"/>
        <end position="63"/>
    </location>
</feature>
<organism evidence="2 3">
    <name type="scientific">Paenisporosarcina macmurdoensis</name>
    <dbReference type="NCBI Taxonomy" id="212659"/>
    <lineage>
        <taxon>Bacteria</taxon>
        <taxon>Bacillati</taxon>
        <taxon>Bacillota</taxon>
        <taxon>Bacilli</taxon>
        <taxon>Bacillales</taxon>
        <taxon>Caryophanaceae</taxon>
        <taxon>Paenisporosarcina</taxon>
    </lineage>
</organism>
<keyword evidence="3" id="KW-1185">Reference proteome</keyword>
<name>A0ABW1L6S8_9BACL</name>
<keyword evidence="1" id="KW-1133">Transmembrane helix</keyword>
<feature type="transmembrane region" description="Helical" evidence="1">
    <location>
        <begin position="9"/>
        <end position="31"/>
    </location>
</feature>
<keyword evidence="1" id="KW-0812">Transmembrane</keyword>
<evidence type="ECO:0000313" key="3">
    <source>
        <dbReference type="Proteomes" id="UP001596170"/>
    </source>
</evidence>
<protein>
    <submittedName>
        <fullName evidence="2">Uncharacterized protein</fullName>
    </submittedName>
</protein>
<comment type="caution">
    <text evidence="2">The sequence shown here is derived from an EMBL/GenBank/DDBJ whole genome shotgun (WGS) entry which is preliminary data.</text>
</comment>
<reference evidence="3" key="1">
    <citation type="journal article" date="2019" name="Int. J. Syst. Evol. Microbiol.">
        <title>The Global Catalogue of Microorganisms (GCM) 10K type strain sequencing project: providing services to taxonomists for standard genome sequencing and annotation.</title>
        <authorList>
            <consortium name="The Broad Institute Genomics Platform"/>
            <consortium name="The Broad Institute Genome Sequencing Center for Infectious Disease"/>
            <person name="Wu L."/>
            <person name="Ma J."/>
        </authorList>
    </citation>
    <scope>NUCLEOTIDE SEQUENCE [LARGE SCALE GENOMIC DNA]</scope>
    <source>
        <strain evidence="3">CCUG 54527</strain>
    </source>
</reference>